<sequence length="100" mass="12228">MMDNYERQQIEDAHDDNVRLFNEAEGIINDYRREVNQKTSQLVDYVYSFYQNLPGGAPRDLSFQFEQEFNEYDSILKMKEEELEEARDEERRDFNRKMGW</sequence>
<dbReference type="EMBL" id="CP047616">
    <property type="protein sequence ID" value="QIW53266.1"/>
    <property type="molecule type" value="Genomic_DNA"/>
</dbReference>
<accession>A0A290PZK7</accession>
<proteinExistence type="predicted"/>
<dbReference type="Proteomes" id="UP000501945">
    <property type="component" value="Chromosome"/>
</dbReference>
<evidence type="ECO:0000313" key="1">
    <source>
        <dbReference type="EMBL" id="QIW53266.1"/>
    </source>
</evidence>
<dbReference type="STRING" id="1348633.GCA_001591765_01092"/>
<protein>
    <submittedName>
        <fullName evidence="1">Uncharacterized protein</fullName>
    </submittedName>
</protein>
<gene>
    <name evidence="1" type="ORF">GU336_03330</name>
</gene>
<dbReference type="KEGG" id="lrn:CMV25_07270"/>
<evidence type="ECO:0000313" key="2">
    <source>
        <dbReference type="Proteomes" id="UP000501945"/>
    </source>
</evidence>
<reference evidence="1 2" key="1">
    <citation type="submission" date="2019-12" db="EMBL/GenBank/DDBJ databases">
        <title>Whole genome sequences of Lactococcus raffinolactis strains isolated from sewage.</title>
        <authorList>
            <person name="Ybazeta G."/>
            <person name="Ross M."/>
            <person name="Brabant-Kirwan D."/>
            <person name="Saleh M."/>
            <person name="Dillon J.A."/>
            <person name="Splinter K."/>
            <person name="Nokhbeh R."/>
        </authorList>
    </citation>
    <scope>NUCLEOTIDE SEQUENCE [LARGE SCALE GENOMIC DNA]</scope>
    <source>
        <strain evidence="1 2">Lr_19_5</strain>
    </source>
</reference>
<dbReference type="AlphaFoldDB" id="A0A290PZK7"/>
<name>A0A290PZK7_9LACT</name>
<organism evidence="1 2">
    <name type="scientific">Pseudolactococcus raffinolactis</name>
    <dbReference type="NCBI Taxonomy" id="1366"/>
    <lineage>
        <taxon>Bacteria</taxon>
        <taxon>Bacillati</taxon>
        <taxon>Bacillota</taxon>
        <taxon>Bacilli</taxon>
        <taxon>Lactobacillales</taxon>
        <taxon>Streptococcaceae</taxon>
        <taxon>Pseudolactococcus</taxon>
    </lineage>
</organism>